<evidence type="ECO:0000313" key="5">
    <source>
        <dbReference type="Proteomes" id="UP000308267"/>
    </source>
</evidence>
<comment type="similarity">
    <text evidence="3">Belongs to the choline/ethanolamine kinase family.</text>
</comment>
<dbReference type="STRING" id="147828.A0A4S2LYZ2"/>
<dbReference type="GO" id="GO:0006646">
    <property type="term" value="P:phosphatidylethanolamine biosynthetic process"/>
    <property type="evidence" value="ECO:0007669"/>
    <property type="project" value="TreeGrafter"/>
</dbReference>
<proteinExistence type="inferred from homology"/>
<gene>
    <name evidence="4" type="ORF">CRM22_003915</name>
</gene>
<dbReference type="Gene3D" id="3.90.1200.10">
    <property type="match status" value="1"/>
</dbReference>
<evidence type="ECO:0000313" key="4">
    <source>
        <dbReference type="EMBL" id="TGZ69121.1"/>
    </source>
</evidence>
<keyword evidence="2" id="KW-1208">Phospholipid metabolism</keyword>
<dbReference type="CDD" id="cd05156">
    <property type="entry name" value="ChoK_euk"/>
    <property type="match status" value="1"/>
</dbReference>
<accession>A0A4S2LYZ2</accession>
<name>A0A4S2LYZ2_OPIFE</name>
<dbReference type="PANTHER" id="PTHR22603:SF93">
    <property type="entry name" value="RE24176P"/>
    <property type="match status" value="1"/>
</dbReference>
<dbReference type="OrthoDB" id="3649325at2759"/>
<keyword evidence="1" id="KW-0444">Lipid biosynthesis</keyword>
<dbReference type="Pfam" id="PF01633">
    <property type="entry name" value="Choline_kinase"/>
    <property type="match status" value="1"/>
</dbReference>
<dbReference type="GO" id="GO:0004305">
    <property type="term" value="F:ethanolamine kinase activity"/>
    <property type="evidence" value="ECO:0007669"/>
    <property type="project" value="TreeGrafter"/>
</dbReference>
<sequence>MLTENQTSMDVEEVPCPDAVPHTCHRITERLCSCVIQHLHRQCAKILAGNWSSAENVLIEKLRHCGLSNYLFLGSLKDDVPVVPDEPRRVLLRVYGEVLRSNTDSIVMDAISFALLAEKRIGPGLHGIFRGGRIEEYVQSRPLTSTELPLPSVFTTVARHLARIHSLNMPFCKQPTFIFKMIERHLSQLTGVNSPPRRPTPDLDTASTLAAQAQQDADTADGVDDCLDGWAEVSFTEAQEMTSSLLLVEEFGWIKSQIKRIPENLLPVVFCHNDLQENNLLLLNNPEEDGTYDLLPIDFEYAGYNYRGFDVGNHFNEWCFDYTNPDPPYFFYQYEAYPSEEDQKEFWKAYLRAWKMDRRKSADASNLACGDILSLISSIEDGDEELSANFDRLWLEAWLGSLTSHIVWAAWSLIQTQLSSIRFRFDLVTDCTLSKWWTSRHKQQLHDYGPAHNALNTVVLLQEKMHKLSHVIINENQVHKLHVLCLLIVLLID</sequence>
<dbReference type="GO" id="GO:0004103">
    <property type="term" value="F:choline kinase activity"/>
    <property type="evidence" value="ECO:0007669"/>
    <property type="project" value="TreeGrafter"/>
</dbReference>
<organism evidence="4 5">
    <name type="scientific">Opisthorchis felineus</name>
    <dbReference type="NCBI Taxonomy" id="147828"/>
    <lineage>
        <taxon>Eukaryota</taxon>
        <taxon>Metazoa</taxon>
        <taxon>Spiralia</taxon>
        <taxon>Lophotrochozoa</taxon>
        <taxon>Platyhelminthes</taxon>
        <taxon>Trematoda</taxon>
        <taxon>Digenea</taxon>
        <taxon>Opisthorchiida</taxon>
        <taxon>Opisthorchiata</taxon>
        <taxon>Opisthorchiidae</taxon>
        <taxon>Opisthorchis</taxon>
    </lineage>
</organism>
<dbReference type="GO" id="GO:0005737">
    <property type="term" value="C:cytoplasm"/>
    <property type="evidence" value="ECO:0007669"/>
    <property type="project" value="TreeGrafter"/>
</dbReference>
<dbReference type="PANTHER" id="PTHR22603">
    <property type="entry name" value="CHOLINE/ETHANOALAMINE KINASE"/>
    <property type="match status" value="1"/>
</dbReference>
<evidence type="ECO:0008006" key="6">
    <source>
        <dbReference type="Google" id="ProtNLM"/>
    </source>
</evidence>
<dbReference type="Gene3D" id="3.30.200.20">
    <property type="entry name" value="Phosphorylase Kinase, domain 1"/>
    <property type="match status" value="1"/>
</dbReference>
<reference evidence="4 5" key="1">
    <citation type="journal article" date="2019" name="BMC Genomics">
        <title>New insights from Opisthorchis felineus genome: update on genomics of the epidemiologically important liver flukes.</title>
        <authorList>
            <person name="Ershov N.I."/>
            <person name="Mordvinov V.A."/>
            <person name="Prokhortchouk E.B."/>
            <person name="Pakharukova M.Y."/>
            <person name="Gunbin K.V."/>
            <person name="Ustyantsev K."/>
            <person name="Genaev M.A."/>
            <person name="Blinov A.G."/>
            <person name="Mazur A."/>
            <person name="Boulygina E."/>
            <person name="Tsygankova S."/>
            <person name="Khrameeva E."/>
            <person name="Chekanov N."/>
            <person name="Fan G."/>
            <person name="Xiao A."/>
            <person name="Zhang H."/>
            <person name="Xu X."/>
            <person name="Yang H."/>
            <person name="Solovyev V."/>
            <person name="Lee S.M."/>
            <person name="Liu X."/>
            <person name="Afonnikov D.A."/>
            <person name="Skryabin K.G."/>
        </authorList>
    </citation>
    <scope>NUCLEOTIDE SEQUENCE [LARGE SCALE GENOMIC DNA]</scope>
    <source>
        <strain evidence="4">AK-0245</strain>
        <tissue evidence="4">Whole organism</tissue>
    </source>
</reference>
<dbReference type="Proteomes" id="UP000308267">
    <property type="component" value="Unassembled WGS sequence"/>
</dbReference>
<keyword evidence="1" id="KW-0443">Lipid metabolism</keyword>
<keyword evidence="1" id="KW-0594">Phospholipid biosynthesis</keyword>
<evidence type="ECO:0000256" key="3">
    <source>
        <dbReference type="ARBA" id="ARBA00038211"/>
    </source>
</evidence>
<protein>
    <recommendedName>
        <fullName evidence="6">Choline/ethanolamine kinase</fullName>
    </recommendedName>
</protein>
<evidence type="ECO:0000256" key="1">
    <source>
        <dbReference type="ARBA" id="ARBA00023209"/>
    </source>
</evidence>
<evidence type="ECO:0000256" key="2">
    <source>
        <dbReference type="ARBA" id="ARBA00023264"/>
    </source>
</evidence>
<dbReference type="EMBL" id="SJOL01006210">
    <property type="protein sequence ID" value="TGZ69121.1"/>
    <property type="molecule type" value="Genomic_DNA"/>
</dbReference>
<dbReference type="InterPro" id="IPR011009">
    <property type="entry name" value="Kinase-like_dom_sf"/>
</dbReference>
<comment type="caution">
    <text evidence="4">The sequence shown here is derived from an EMBL/GenBank/DDBJ whole genome shotgun (WGS) entry which is preliminary data.</text>
</comment>
<keyword evidence="5" id="KW-1185">Reference proteome</keyword>
<dbReference type="SUPFAM" id="SSF56112">
    <property type="entry name" value="Protein kinase-like (PK-like)"/>
    <property type="match status" value="1"/>
</dbReference>
<dbReference type="AlphaFoldDB" id="A0A4S2LYZ2"/>